<proteinExistence type="predicted"/>
<evidence type="ECO:0000313" key="1">
    <source>
        <dbReference type="EMBL" id="CDI96830.1"/>
    </source>
</evidence>
<organism evidence="1 2">
    <name type="scientific">Echinococcus multilocularis</name>
    <name type="common">Fox tapeworm</name>
    <dbReference type="NCBI Taxonomy" id="6211"/>
    <lineage>
        <taxon>Eukaryota</taxon>
        <taxon>Metazoa</taxon>
        <taxon>Spiralia</taxon>
        <taxon>Lophotrochozoa</taxon>
        <taxon>Platyhelminthes</taxon>
        <taxon>Cestoda</taxon>
        <taxon>Eucestoda</taxon>
        <taxon>Cyclophyllidea</taxon>
        <taxon>Taeniidae</taxon>
        <taxon>Echinococcus</taxon>
    </lineage>
</organism>
<keyword evidence="2" id="KW-1185">Reference proteome</keyword>
<name>A0A087VX78_ECHMU</name>
<dbReference type="EMBL" id="LN902843">
    <property type="protein sequence ID" value="CDI96830.1"/>
    <property type="molecule type" value="Genomic_DNA"/>
</dbReference>
<evidence type="ECO:0000313" key="2">
    <source>
        <dbReference type="Proteomes" id="UP000017246"/>
    </source>
</evidence>
<gene>
    <name evidence="1" type="ORF">EmuJ_000055800</name>
</gene>
<dbReference type="Proteomes" id="UP000017246">
    <property type="component" value="Unassembled WGS sequence"/>
</dbReference>
<dbReference type="AlphaFoldDB" id="A0A087VX78"/>
<accession>A0A087VX78</accession>
<protein>
    <submittedName>
        <fullName evidence="1">Expressed protein</fullName>
    </submittedName>
</protein>
<sequence>MFQRFSWLSSIHFDLFYLSPNITDFFVLNSDSREGDKWTEIKISQKLNVTSTRQGRKSKEYIDYHNHCFV</sequence>
<reference evidence="1" key="1">
    <citation type="journal article" date="2013" name="Nature">
        <title>The genomes of four tapeworm species reveal adaptations to parasitism.</title>
        <authorList>
            <person name="Tsai I.J."/>
            <person name="Zarowiecki M."/>
            <person name="Holroyd N."/>
            <person name="Garciarrubio A."/>
            <person name="Sanchez-Flores A."/>
            <person name="Brooks K.L."/>
            <person name="Tracey A."/>
            <person name="Bobes R.J."/>
            <person name="Fragoso G."/>
            <person name="Sciutto E."/>
            <person name="Aslett M."/>
            <person name="Beasley H."/>
            <person name="Bennett H.M."/>
            <person name="Cai J."/>
            <person name="Camicia F."/>
            <person name="Clark R."/>
            <person name="Cucher M."/>
            <person name="De Silva N."/>
            <person name="Day T.A."/>
            <person name="Deplazes P."/>
            <person name="Estrada K."/>
            <person name="Fernandez C."/>
            <person name="Holland P.W."/>
            <person name="Hou J."/>
            <person name="Hu S."/>
            <person name="Huckvale T."/>
            <person name="Hung S.S."/>
            <person name="Kamenetzky L."/>
            <person name="Keane J.A."/>
            <person name="Kiss F."/>
            <person name="Koziol U."/>
            <person name="Lambert O."/>
            <person name="Liu K."/>
            <person name="Luo X."/>
            <person name="Luo Y."/>
            <person name="Macchiaroli N."/>
            <person name="Nichol S."/>
            <person name="Paps J."/>
            <person name="Parkinson J."/>
            <person name="Pouchkina-Stantcheva N."/>
            <person name="Riddiford N."/>
            <person name="Rosenzvit M."/>
            <person name="Salinas G."/>
            <person name="Wasmuth J.D."/>
            <person name="Zamanian M."/>
            <person name="Zheng Y."/>
            <person name="Cai X."/>
            <person name="Soberon X."/>
            <person name="Olson P.D."/>
            <person name="Laclette J.P."/>
            <person name="Brehm K."/>
            <person name="Berriman M."/>
            <person name="Garciarrubio A."/>
            <person name="Bobes R.J."/>
            <person name="Fragoso G."/>
            <person name="Sanchez-Flores A."/>
            <person name="Estrada K."/>
            <person name="Cevallos M.A."/>
            <person name="Morett E."/>
            <person name="Gonzalez V."/>
            <person name="Portillo T."/>
            <person name="Ochoa-Leyva A."/>
            <person name="Jose M.V."/>
            <person name="Sciutto E."/>
            <person name="Landa A."/>
            <person name="Jimenez L."/>
            <person name="Valdes V."/>
            <person name="Carrero J.C."/>
            <person name="Larralde C."/>
            <person name="Morales-Montor J."/>
            <person name="Limon-Lason J."/>
            <person name="Soberon X."/>
            <person name="Laclette J.P."/>
        </authorList>
    </citation>
    <scope>NUCLEOTIDE SEQUENCE [LARGE SCALE GENOMIC DNA]</scope>
</reference>
<reference evidence="1" key="2">
    <citation type="submission" date="2015-11" db="EMBL/GenBank/DDBJ databases">
        <authorList>
            <person name="Zhang Y."/>
            <person name="Guo Z."/>
        </authorList>
    </citation>
    <scope>NUCLEOTIDE SEQUENCE</scope>
</reference>